<dbReference type="OrthoDB" id="4442598at2759"/>
<comment type="caution">
    <text evidence="1">The sequence shown here is derived from an EMBL/GenBank/DDBJ whole genome shotgun (WGS) entry which is preliminary data.</text>
</comment>
<gene>
    <name evidence="1" type="ORF">MPDQ_005285</name>
</gene>
<organism evidence="1 2">
    <name type="scientific">Monascus purpureus</name>
    <name type="common">Red mold</name>
    <name type="synonym">Monascus anka</name>
    <dbReference type="NCBI Taxonomy" id="5098"/>
    <lineage>
        <taxon>Eukaryota</taxon>
        <taxon>Fungi</taxon>
        <taxon>Dikarya</taxon>
        <taxon>Ascomycota</taxon>
        <taxon>Pezizomycotina</taxon>
        <taxon>Eurotiomycetes</taxon>
        <taxon>Eurotiomycetidae</taxon>
        <taxon>Eurotiales</taxon>
        <taxon>Aspergillaceae</taxon>
        <taxon>Monascus</taxon>
    </lineage>
</organism>
<dbReference type="EMBL" id="VIFY01000037">
    <property type="protein sequence ID" value="TQB73954.1"/>
    <property type="molecule type" value="Genomic_DNA"/>
</dbReference>
<protein>
    <submittedName>
        <fullName evidence="1">Uncharacterized protein</fullName>
    </submittedName>
</protein>
<name>A0A507QWI9_MONPU</name>
<sequence>MILCSFRLPLERWLPARCVVLQSRRLVSANASDSYSKPLPSDVVRFLLEETTQRDEDRRLCPEVREHLQGLLLAEPSRRIDLQLMEALRPNTAPNPELLLKNLDCIRDLGDFRRLVERNVNGTCGAAILQTNHCELLTQMLTRCERFHSYRDILSTLNGLVARLGRLGAYISPGLHYLGMHYACLCFSASALKYHLQGYRNAKGQRLSYEASISLVKALLSTLQSIKFENSNYDPSPMFNVLMGERASVRGAPPRLHDSLIWSDNSTTTSIEVYLLLLVKMGNTNRESLEEVWRRFLERVASQPSTVAFQSAYTCILAMTGRFEARSTVLWLKKVSKLAGNILPGISKFRDLNSLVAAPELHDALPFLAGQEERKRIFVNQLEHMEKRLGLQWQALKSSHSSISDTFDIATNQPLLAIDGENFGFDSRERLLTEIRYLGCSKSATDLGTIADLLNEHEGSEIPVAIPGEANECTDFSWIPHLSPIEFAGSQLPKRHNTSEPWSPSTLGLIRARPLLNGAPRTGERTLHLMQLGYLVTRPKKALWQIDKNRSWQETGHIVAWDRIRGEFVGLFLGKGRGLVDVGLRPESFHPPAGLGIIEKIRLLEEPEITPSTINGLDIVSPAANVERHYFDVDPAELVS</sequence>
<evidence type="ECO:0000313" key="1">
    <source>
        <dbReference type="EMBL" id="TQB73954.1"/>
    </source>
</evidence>
<dbReference type="STRING" id="5098.A0A507QWI9"/>
<dbReference type="AlphaFoldDB" id="A0A507QWI9"/>
<accession>A0A507QWI9</accession>
<dbReference type="Proteomes" id="UP000319663">
    <property type="component" value="Unassembled WGS sequence"/>
</dbReference>
<reference evidence="1 2" key="1">
    <citation type="submission" date="2019-06" db="EMBL/GenBank/DDBJ databases">
        <title>Wine fermentation using esterase from Monascus purpureus.</title>
        <authorList>
            <person name="Geng C."/>
            <person name="Zhang Y."/>
        </authorList>
    </citation>
    <scope>NUCLEOTIDE SEQUENCE [LARGE SCALE GENOMIC DNA]</scope>
    <source>
        <strain evidence="1">HQ1</strain>
    </source>
</reference>
<keyword evidence="2" id="KW-1185">Reference proteome</keyword>
<evidence type="ECO:0000313" key="2">
    <source>
        <dbReference type="Proteomes" id="UP000319663"/>
    </source>
</evidence>
<proteinExistence type="predicted"/>